<organism evidence="1">
    <name type="scientific">Siphoviridae sp. ct96x5</name>
    <dbReference type="NCBI Taxonomy" id="2825367"/>
    <lineage>
        <taxon>Viruses</taxon>
        <taxon>Duplodnaviria</taxon>
        <taxon>Heunggongvirae</taxon>
        <taxon>Uroviricota</taxon>
        <taxon>Caudoviricetes</taxon>
    </lineage>
</organism>
<evidence type="ECO:0000313" key="1">
    <source>
        <dbReference type="EMBL" id="DAE09467.1"/>
    </source>
</evidence>
<reference evidence="1" key="1">
    <citation type="journal article" date="2021" name="Proc. Natl. Acad. Sci. U.S.A.">
        <title>A Catalog of Tens of Thousands of Viruses from Human Metagenomes Reveals Hidden Associations with Chronic Diseases.</title>
        <authorList>
            <person name="Tisza M.J."/>
            <person name="Buck C.B."/>
        </authorList>
    </citation>
    <scope>NUCLEOTIDE SEQUENCE</scope>
    <source>
        <strain evidence="1">Ct96x5</strain>
    </source>
</reference>
<name>A0A8S5PSH9_9CAUD</name>
<dbReference type="EMBL" id="BK015488">
    <property type="protein sequence ID" value="DAE09467.1"/>
    <property type="molecule type" value="Genomic_DNA"/>
</dbReference>
<protein>
    <submittedName>
        <fullName evidence="1">Uncharacterized protein</fullName>
    </submittedName>
</protein>
<accession>A0A8S5PSH9</accession>
<proteinExistence type="predicted"/>
<sequence length="75" mass="8580">MTNSDKLEFLGQIIDIFEDFLDEKGVKIDNPDRDRDAIEDASCSKANIYGCDYGYLSDRIESAMTNWGFFKESVL</sequence>